<organism evidence="8 9">
    <name type="scientific">Microbacterium trichothecenolyticum</name>
    <name type="common">Aureobacterium trichothecenolyticum</name>
    <dbReference type="NCBI Taxonomy" id="69370"/>
    <lineage>
        <taxon>Bacteria</taxon>
        <taxon>Bacillati</taxon>
        <taxon>Actinomycetota</taxon>
        <taxon>Actinomycetes</taxon>
        <taxon>Micrococcales</taxon>
        <taxon>Microbacteriaceae</taxon>
        <taxon>Microbacterium</taxon>
    </lineage>
</organism>
<dbReference type="InterPro" id="IPR053392">
    <property type="entry name" value="Transposase_IS30-like"/>
</dbReference>
<dbReference type="GO" id="GO:0015074">
    <property type="term" value="P:DNA integration"/>
    <property type="evidence" value="ECO:0007669"/>
    <property type="project" value="InterPro"/>
</dbReference>
<dbReference type="GO" id="GO:0006313">
    <property type="term" value="P:DNA transposition"/>
    <property type="evidence" value="ECO:0007669"/>
    <property type="project" value="InterPro"/>
</dbReference>
<dbReference type="NCBIfam" id="NF033563">
    <property type="entry name" value="transpos_IS30"/>
    <property type="match status" value="1"/>
</dbReference>
<dbReference type="InterPro" id="IPR036397">
    <property type="entry name" value="RNaseH_sf"/>
</dbReference>
<dbReference type="Proteomes" id="UP000034098">
    <property type="component" value="Unassembled WGS sequence"/>
</dbReference>
<keyword evidence="4" id="KW-0238">DNA-binding</keyword>
<keyword evidence="3" id="KW-0815">Transposition</keyword>
<keyword evidence="5" id="KW-0233">DNA recombination</keyword>
<accession>A0A0M2HN48</accession>
<dbReference type="Pfam" id="PF13384">
    <property type="entry name" value="HTH_23"/>
    <property type="match status" value="1"/>
</dbReference>
<feature type="compositionally biased region" description="Basic residues" evidence="6">
    <location>
        <begin position="202"/>
        <end position="214"/>
    </location>
</feature>
<dbReference type="InterPro" id="IPR001584">
    <property type="entry name" value="Integrase_cat-core"/>
</dbReference>
<dbReference type="InterPro" id="IPR025246">
    <property type="entry name" value="IS30-like_HTH"/>
</dbReference>
<evidence type="ECO:0000313" key="9">
    <source>
        <dbReference type="Proteomes" id="UP000034098"/>
    </source>
</evidence>
<keyword evidence="9" id="KW-1185">Reference proteome</keyword>
<evidence type="ECO:0000256" key="5">
    <source>
        <dbReference type="ARBA" id="ARBA00023172"/>
    </source>
</evidence>
<proteinExistence type="inferred from homology"/>
<dbReference type="InterPro" id="IPR051917">
    <property type="entry name" value="Transposase-Integrase"/>
</dbReference>
<dbReference type="InterPro" id="IPR012337">
    <property type="entry name" value="RNaseH-like_sf"/>
</dbReference>
<dbReference type="PROSITE" id="PS01043">
    <property type="entry name" value="TRANSPOSASE_IS30"/>
    <property type="match status" value="1"/>
</dbReference>
<dbReference type="InterPro" id="IPR001598">
    <property type="entry name" value="Transposase_IS30_CS"/>
</dbReference>
<sequence length="396" mass="44516">MTQKRRKFLELLAHGWSVRSACKKLGISRSSGNRWKNGSLVRQKDGTVKFVPPLEPLAVRTISPRFLSEAERIQIADLASRGLGPTAIGHALGRAPSTISRELRRNLHASGQYRPFHAHSAAATRRRRTRPLKLSTNAGLHAFVLAKLRERWSPQQIARALKLAHPGDPAARVATETIYQAVYRPDSGIIRKPAPSPLRTGRDHRRGQSRQVRTRRRFAQPMLSVHDRGFEPTDRSTAGHWEGDLIVGPHSRSAIGTLVERQTRFVKLLHLPAHNSTELLHALVRTLNQLPSPLRRTVTWDQGTEMARHLEITQATGTKIYFCDSASPWQRGSNENTNGLLRQYFPKSTDLSVHSARDLERVENELNRRPRITLGDRAPADLFAGLLASENHPSLR</sequence>
<dbReference type="PANTHER" id="PTHR10948">
    <property type="entry name" value="TRANSPOSASE"/>
    <property type="match status" value="1"/>
</dbReference>
<protein>
    <submittedName>
        <fullName evidence="8">Integrase core domain protein</fullName>
    </submittedName>
</protein>
<evidence type="ECO:0000256" key="3">
    <source>
        <dbReference type="ARBA" id="ARBA00022578"/>
    </source>
</evidence>
<dbReference type="PROSITE" id="PS50994">
    <property type="entry name" value="INTEGRASE"/>
    <property type="match status" value="1"/>
</dbReference>
<dbReference type="Pfam" id="PF00665">
    <property type="entry name" value="rve"/>
    <property type="match status" value="1"/>
</dbReference>
<dbReference type="PATRIC" id="fig|69370.6.peg.2"/>
<evidence type="ECO:0000256" key="4">
    <source>
        <dbReference type="ARBA" id="ARBA00023125"/>
    </source>
</evidence>
<dbReference type="AlphaFoldDB" id="A0A0M2HN48"/>
<dbReference type="OrthoDB" id="9803231at2"/>
<evidence type="ECO:0000256" key="1">
    <source>
        <dbReference type="ARBA" id="ARBA00002190"/>
    </source>
</evidence>
<dbReference type="GO" id="GO:0004803">
    <property type="term" value="F:transposase activity"/>
    <property type="evidence" value="ECO:0007669"/>
    <property type="project" value="InterPro"/>
</dbReference>
<dbReference type="Gene3D" id="3.30.420.10">
    <property type="entry name" value="Ribonuclease H-like superfamily/Ribonuclease H"/>
    <property type="match status" value="1"/>
</dbReference>
<dbReference type="SUPFAM" id="SSF53098">
    <property type="entry name" value="Ribonuclease H-like"/>
    <property type="match status" value="1"/>
</dbReference>
<dbReference type="GO" id="GO:0003677">
    <property type="term" value="F:DNA binding"/>
    <property type="evidence" value="ECO:0007669"/>
    <property type="project" value="UniProtKB-KW"/>
</dbReference>
<feature type="region of interest" description="Disordered" evidence="6">
    <location>
        <begin position="189"/>
        <end position="214"/>
    </location>
</feature>
<evidence type="ECO:0000256" key="2">
    <source>
        <dbReference type="ARBA" id="ARBA00006363"/>
    </source>
</evidence>
<evidence type="ECO:0000256" key="6">
    <source>
        <dbReference type="SAM" id="MobiDB-lite"/>
    </source>
</evidence>
<comment type="caution">
    <text evidence="8">The sequence shown here is derived from an EMBL/GenBank/DDBJ whole genome shotgun (WGS) entry which is preliminary data.</text>
</comment>
<dbReference type="PANTHER" id="PTHR10948:SF23">
    <property type="entry name" value="TRANSPOSASE INSI FOR INSERTION SEQUENCE ELEMENT IS30A-RELATED"/>
    <property type="match status" value="1"/>
</dbReference>
<dbReference type="EMBL" id="JYJA01000002">
    <property type="protein sequence ID" value="KJL45889.1"/>
    <property type="molecule type" value="Genomic_DNA"/>
</dbReference>
<evidence type="ECO:0000259" key="7">
    <source>
        <dbReference type="PROSITE" id="PS50994"/>
    </source>
</evidence>
<gene>
    <name evidence="8" type="ORF">RS82_00002</name>
</gene>
<feature type="domain" description="Integrase catalytic" evidence="7">
    <location>
        <begin position="228"/>
        <end position="387"/>
    </location>
</feature>
<evidence type="ECO:0000313" key="8">
    <source>
        <dbReference type="EMBL" id="KJL45889.1"/>
    </source>
</evidence>
<comment type="similarity">
    <text evidence="2">Belongs to the transposase IS30 family.</text>
</comment>
<name>A0A0M2HN48_MICTR</name>
<reference evidence="8 9" key="1">
    <citation type="submission" date="2015-02" db="EMBL/GenBank/DDBJ databases">
        <title>Draft genome sequences of ten Microbacterium spp. with emphasis on heavy metal contaminated environments.</title>
        <authorList>
            <person name="Corretto E."/>
        </authorList>
    </citation>
    <scope>NUCLEOTIDE SEQUENCE [LARGE SCALE GENOMIC DNA]</scope>
    <source>
        <strain evidence="8 9">DSM 8608</strain>
    </source>
</reference>
<dbReference type="Pfam" id="PF13936">
    <property type="entry name" value="HTH_38"/>
    <property type="match status" value="1"/>
</dbReference>
<comment type="function">
    <text evidence="1">Required for the transposition of the insertion element.</text>
</comment>
<dbReference type="GO" id="GO:0005829">
    <property type="term" value="C:cytosol"/>
    <property type="evidence" value="ECO:0007669"/>
    <property type="project" value="TreeGrafter"/>
</dbReference>